<dbReference type="EMBL" id="LSRX01001221">
    <property type="protein sequence ID" value="OLP82139.1"/>
    <property type="molecule type" value="Genomic_DNA"/>
</dbReference>
<evidence type="ECO:0000313" key="4">
    <source>
        <dbReference type="Proteomes" id="UP000186817"/>
    </source>
</evidence>
<dbReference type="AlphaFoldDB" id="A0A1Q9CGU1"/>
<evidence type="ECO:0000256" key="2">
    <source>
        <dbReference type="SAM" id="Phobius"/>
    </source>
</evidence>
<dbReference type="Proteomes" id="UP000186817">
    <property type="component" value="Unassembled WGS sequence"/>
</dbReference>
<name>A0A1Q9CGU1_SYMMI</name>
<organism evidence="3 4">
    <name type="scientific">Symbiodinium microadriaticum</name>
    <name type="common">Dinoflagellate</name>
    <name type="synonym">Zooxanthella microadriatica</name>
    <dbReference type="NCBI Taxonomy" id="2951"/>
    <lineage>
        <taxon>Eukaryota</taxon>
        <taxon>Sar</taxon>
        <taxon>Alveolata</taxon>
        <taxon>Dinophyceae</taxon>
        <taxon>Suessiales</taxon>
        <taxon>Symbiodiniaceae</taxon>
        <taxon>Symbiodinium</taxon>
    </lineage>
</organism>
<reference evidence="3 4" key="1">
    <citation type="submission" date="2016-02" db="EMBL/GenBank/DDBJ databases">
        <title>Genome analysis of coral dinoflagellate symbionts highlights evolutionary adaptations to a symbiotic lifestyle.</title>
        <authorList>
            <person name="Aranda M."/>
            <person name="Li Y."/>
            <person name="Liew Y.J."/>
            <person name="Baumgarten S."/>
            <person name="Simakov O."/>
            <person name="Wilson M."/>
            <person name="Piel J."/>
            <person name="Ashoor H."/>
            <person name="Bougouffa S."/>
            <person name="Bajic V.B."/>
            <person name="Ryu T."/>
            <person name="Ravasi T."/>
            <person name="Bayer T."/>
            <person name="Micklem G."/>
            <person name="Kim H."/>
            <person name="Bhak J."/>
            <person name="Lajeunesse T.C."/>
            <person name="Voolstra C.R."/>
        </authorList>
    </citation>
    <scope>NUCLEOTIDE SEQUENCE [LARGE SCALE GENOMIC DNA]</scope>
    <source>
        <strain evidence="3 4">CCMP2467</strain>
    </source>
</reference>
<sequence>MFTAIFSTIIFNIILITIIIPIISIIVIITISAHAHFRKGVTEWNIQMMIQLVDGSTVKRFSSAQDTGGGKKVLAPRRLIIMIFITPGNIQFIAITGTNTTLEEPKAAGVAAACTVVTEAVSRMPGAGPPSEYISQDLDHIVLLFQRAFIGQRAASAAKQLQQLRELEAETGLPPVQEHLALLSSTSKGLLLGCLLIPEVLARDGGLADVAAVERAMGYARRWGRLQGASEGDESGGALGVKGISENTL</sequence>
<keyword evidence="4" id="KW-1185">Reference proteome</keyword>
<protein>
    <submittedName>
        <fullName evidence="3">Uncharacterized protein</fullName>
    </submittedName>
</protein>
<feature type="region of interest" description="Disordered" evidence="1">
    <location>
        <begin position="230"/>
        <end position="249"/>
    </location>
</feature>
<proteinExistence type="predicted"/>
<feature type="transmembrane region" description="Helical" evidence="2">
    <location>
        <begin position="6"/>
        <end position="29"/>
    </location>
</feature>
<comment type="caution">
    <text evidence="3">The sequence shown here is derived from an EMBL/GenBank/DDBJ whole genome shotgun (WGS) entry which is preliminary data.</text>
</comment>
<keyword evidence="2" id="KW-0472">Membrane</keyword>
<gene>
    <name evidence="3" type="ORF">AK812_SmicGene37231</name>
</gene>
<dbReference type="OrthoDB" id="10602801at2759"/>
<evidence type="ECO:0000256" key="1">
    <source>
        <dbReference type="SAM" id="MobiDB-lite"/>
    </source>
</evidence>
<evidence type="ECO:0000313" key="3">
    <source>
        <dbReference type="EMBL" id="OLP82139.1"/>
    </source>
</evidence>
<keyword evidence="2" id="KW-1133">Transmembrane helix</keyword>
<accession>A0A1Q9CGU1</accession>
<keyword evidence="2" id="KW-0812">Transmembrane</keyword>